<protein>
    <submittedName>
        <fullName evidence="4">Outer membrane protein/protective antigen OMA87</fullName>
    </submittedName>
</protein>
<dbReference type="InterPro" id="IPR000184">
    <property type="entry name" value="Bac_surfAg_D15"/>
</dbReference>
<dbReference type="AlphaFoldDB" id="A0A1W2H762"/>
<keyword evidence="2" id="KW-0472">Membrane</keyword>
<organism evidence="4 5">
    <name type="scientific">Aquiflexum balticum DSM 16537</name>
    <dbReference type="NCBI Taxonomy" id="758820"/>
    <lineage>
        <taxon>Bacteria</taxon>
        <taxon>Pseudomonadati</taxon>
        <taxon>Bacteroidota</taxon>
        <taxon>Cytophagia</taxon>
        <taxon>Cytophagales</taxon>
        <taxon>Cyclobacteriaceae</taxon>
        <taxon>Aquiflexum</taxon>
    </lineage>
</organism>
<evidence type="ECO:0000259" key="3">
    <source>
        <dbReference type="Pfam" id="PF01103"/>
    </source>
</evidence>
<sequence length="386" mass="43085">MIRNALGKDSKVKETGSSSLLIVPIIGSNPATGFMVGIGGQYAFKMQGSNLYSLISGSLQATTKNQYIFMAKNSIYTKNEKIFFTGDWRYLIFSQSTYGLGTNAPEGGILDYQFNLGGLETGADSLAQPMTFNFARFHQTVGFKLKPGIYLGLGYHFDSFSKIVDQKLDLDPEEQLLTSHYIYNNAYNFETDKYYSSALFGSFIIDKRDNMIQPYKGYFLSLGFRGAYRAFGNKNNAEMFSGEWRSFHGLSRRNPAHLIGFWLMGDFTKAGDFPYLILPATAFDQRGRSGRGYTQGRFRGQNYVYGETEYRFPISRCGGVLGGVLFANGTTASNSTQNLNLFDSIKLGYGFGLRVKVDKYSRTNLALDLGFGEQSSGFYLAISETF</sequence>
<name>A0A1W2H762_9BACT</name>
<evidence type="ECO:0000313" key="4">
    <source>
        <dbReference type="EMBL" id="SMD44767.1"/>
    </source>
</evidence>
<gene>
    <name evidence="4" type="ORF">SAMN00777080_3400</name>
</gene>
<reference evidence="5" key="1">
    <citation type="submission" date="2017-04" db="EMBL/GenBank/DDBJ databases">
        <authorList>
            <person name="Varghese N."/>
            <person name="Submissions S."/>
        </authorList>
    </citation>
    <scope>NUCLEOTIDE SEQUENCE [LARGE SCALE GENOMIC DNA]</scope>
    <source>
        <strain evidence="5">DSM 16537</strain>
    </source>
</reference>
<accession>A0A1W2H762</accession>
<dbReference type="Gene3D" id="2.40.160.50">
    <property type="entry name" value="membrane protein fhac: a member of the omp85/tpsb transporter family"/>
    <property type="match status" value="1"/>
</dbReference>
<dbReference type="EMBL" id="LT838813">
    <property type="protein sequence ID" value="SMD44767.1"/>
    <property type="molecule type" value="Genomic_DNA"/>
</dbReference>
<evidence type="ECO:0000256" key="2">
    <source>
        <dbReference type="ARBA" id="ARBA00023136"/>
    </source>
</evidence>
<comment type="subcellular location">
    <subcellularLocation>
        <location evidence="1">Membrane</location>
    </subcellularLocation>
</comment>
<proteinExistence type="predicted"/>
<keyword evidence="5" id="KW-1185">Reference proteome</keyword>
<dbReference type="Pfam" id="PF01103">
    <property type="entry name" value="Omp85"/>
    <property type="match status" value="1"/>
</dbReference>
<evidence type="ECO:0000313" key="5">
    <source>
        <dbReference type="Proteomes" id="UP000192333"/>
    </source>
</evidence>
<dbReference type="STRING" id="758820.SAMN00777080_3400"/>
<feature type="domain" description="Bacterial surface antigen (D15)" evidence="3">
    <location>
        <begin position="178"/>
        <end position="386"/>
    </location>
</feature>
<dbReference type="Proteomes" id="UP000192333">
    <property type="component" value="Chromosome I"/>
</dbReference>
<dbReference type="GO" id="GO:0019867">
    <property type="term" value="C:outer membrane"/>
    <property type="evidence" value="ECO:0007669"/>
    <property type="project" value="InterPro"/>
</dbReference>
<evidence type="ECO:0000256" key="1">
    <source>
        <dbReference type="ARBA" id="ARBA00004370"/>
    </source>
</evidence>